<evidence type="ECO:0000313" key="2">
    <source>
        <dbReference type="Proteomes" id="UP001057402"/>
    </source>
</evidence>
<organism evidence="1 2">
    <name type="scientific">Melastoma candidum</name>
    <dbReference type="NCBI Taxonomy" id="119954"/>
    <lineage>
        <taxon>Eukaryota</taxon>
        <taxon>Viridiplantae</taxon>
        <taxon>Streptophyta</taxon>
        <taxon>Embryophyta</taxon>
        <taxon>Tracheophyta</taxon>
        <taxon>Spermatophyta</taxon>
        <taxon>Magnoliopsida</taxon>
        <taxon>eudicotyledons</taxon>
        <taxon>Gunneridae</taxon>
        <taxon>Pentapetalae</taxon>
        <taxon>rosids</taxon>
        <taxon>malvids</taxon>
        <taxon>Myrtales</taxon>
        <taxon>Melastomataceae</taxon>
        <taxon>Melastomatoideae</taxon>
        <taxon>Melastomateae</taxon>
        <taxon>Melastoma</taxon>
    </lineage>
</organism>
<proteinExistence type="predicted"/>
<dbReference type="Proteomes" id="UP001057402">
    <property type="component" value="Chromosome 5"/>
</dbReference>
<evidence type="ECO:0000313" key="1">
    <source>
        <dbReference type="EMBL" id="KAI4370022.1"/>
    </source>
</evidence>
<reference evidence="2" key="1">
    <citation type="journal article" date="2023" name="Front. Plant Sci.">
        <title>Chromosomal-level genome assembly of Melastoma candidum provides insights into trichome evolution.</title>
        <authorList>
            <person name="Zhong Y."/>
            <person name="Wu W."/>
            <person name="Sun C."/>
            <person name="Zou P."/>
            <person name="Liu Y."/>
            <person name="Dai S."/>
            <person name="Zhou R."/>
        </authorList>
    </citation>
    <scope>NUCLEOTIDE SEQUENCE [LARGE SCALE GENOMIC DNA]</scope>
</reference>
<accession>A0ACB9QV16</accession>
<name>A0ACB9QV16_9MYRT</name>
<protein>
    <submittedName>
        <fullName evidence="1">Uncharacterized protein</fullName>
    </submittedName>
</protein>
<sequence>MDSNHSSPVLADTAPINNSSLGIHSSVTSNNYIAIPMKKQGKVDDIFSNSWLDAMRSSSPSRKKLIKSNEETAVEHFDTAYLSWMRKHPSALIFMDQIRKQAKNKKVVIFLDYDGTLSPIVNDPDNAFMSNEMRLAVENVTKLFPTSIITGRSRDKVCQLVGLTELYYAGSHGMDIMCPVKHSSDDNHRHYVGLSNVQGKELKLVQPAREFLPMIEQVFKVLVRNTKGIKGTLVENNKFCASVHYRNVEEKNWSKVAQIVHETLTDYPRLQLTHGRKVLEVRPVVDWNKGRAVEFLLHSLDLHDKANVLPIYIGDDRSDEDAFKFLRERKCGIGILVSSVPKDTKASYSLKDPPEVMEFLKAIANLKKMGQL</sequence>
<keyword evidence="2" id="KW-1185">Reference proteome</keyword>
<dbReference type="EMBL" id="CM042884">
    <property type="protein sequence ID" value="KAI4370022.1"/>
    <property type="molecule type" value="Genomic_DNA"/>
</dbReference>
<gene>
    <name evidence="1" type="ORF">MLD38_018409</name>
</gene>
<comment type="caution">
    <text evidence="1">The sequence shown here is derived from an EMBL/GenBank/DDBJ whole genome shotgun (WGS) entry which is preliminary data.</text>
</comment>